<proteinExistence type="predicted"/>
<dbReference type="RefSeq" id="YP_010359221.1">
    <property type="nucleotide sequence ID" value="NC_062770.1"/>
</dbReference>
<accession>A0AAE7V2E9</accession>
<sequence length="47" mass="5399">MKQEPNKSQEIDYVYRSGRRTKQKQDIKPSKLKIGALGLDAIVKPNK</sequence>
<reference evidence="1 2" key="1">
    <citation type="submission" date="2021-04" db="EMBL/GenBank/DDBJ databases">
        <authorList>
            <person name="Shkoporov A.N."/>
            <person name="Stockdale S.R."/>
            <person name="Guerin E."/>
            <person name="Ross R.P."/>
            <person name="Hill C."/>
        </authorList>
    </citation>
    <scope>NUCLEOTIDE SEQUENCE [LARGE SCALE GENOMIC DNA]</scope>
    <source>
        <strain evidence="2">cr91_1</strain>
    </source>
</reference>
<dbReference type="KEGG" id="vg:75691513"/>
<dbReference type="GeneID" id="75691513"/>
<protein>
    <submittedName>
        <fullName evidence="1">Uncharacterized protein</fullName>
    </submittedName>
</protein>
<organism evidence="1 2">
    <name type="scientific">uncultured phage cr91_1</name>
    <dbReference type="NCBI Taxonomy" id="2986403"/>
    <lineage>
        <taxon>Viruses</taxon>
        <taxon>Duplodnaviria</taxon>
        <taxon>Heunggongvirae</taxon>
        <taxon>Uroviricota</taxon>
        <taxon>Caudoviricetes</taxon>
        <taxon>Crassvirales</taxon>
        <taxon>Intestiviridae</taxon>
        <taxon>Crudevirinae</taxon>
        <taxon>Drivevirus</taxon>
        <taxon>Drivevirus gastrointestinalis</taxon>
    </lineage>
</organism>
<evidence type="ECO:0000313" key="1">
    <source>
        <dbReference type="EMBL" id="QWM89649.1"/>
    </source>
</evidence>
<keyword evidence="2" id="KW-1185">Reference proteome</keyword>
<gene>
    <name evidence="1" type="primary">gp_16419</name>
</gene>
<dbReference type="Proteomes" id="UP000827372">
    <property type="component" value="Segment"/>
</dbReference>
<evidence type="ECO:0000313" key="2">
    <source>
        <dbReference type="Proteomes" id="UP000827372"/>
    </source>
</evidence>
<name>A0AAE7V2E9_9CAUD</name>
<dbReference type="EMBL" id="MZ130480">
    <property type="protein sequence ID" value="QWM89649.1"/>
    <property type="molecule type" value="Genomic_DNA"/>
</dbReference>